<organism evidence="9 10">
    <name type="scientific">Halosaccharopolyspora lacisalsi</name>
    <dbReference type="NCBI Taxonomy" id="1000566"/>
    <lineage>
        <taxon>Bacteria</taxon>
        <taxon>Bacillati</taxon>
        <taxon>Actinomycetota</taxon>
        <taxon>Actinomycetes</taxon>
        <taxon>Pseudonocardiales</taxon>
        <taxon>Pseudonocardiaceae</taxon>
        <taxon>Halosaccharopolyspora</taxon>
    </lineage>
</organism>
<dbReference type="Gene3D" id="3.30.200.20">
    <property type="entry name" value="Phosphorylase Kinase, domain 1"/>
    <property type="match status" value="1"/>
</dbReference>
<evidence type="ECO:0000256" key="3">
    <source>
        <dbReference type="ARBA" id="ARBA00022679"/>
    </source>
</evidence>
<gene>
    <name evidence="9" type="ORF">FHX42_004342</name>
</gene>
<name>A0A839E7V8_9PSEU</name>
<dbReference type="PANTHER" id="PTHR43289">
    <property type="entry name" value="MITOGEN-ACTIVATED PROTEIN KINASE KINASE KINASE 20-RELATED"/>
    <property type="match status" value="1"/>
</dbReference>
<reference evidence="9 10" key="1">
    <citation type="submission" date="2020-07" db="EMBL/GenBank/DDBJ databases">
        <title>Sequencing the genomes of 1000 actinobacteria strains.</title>
        <authorList>
            <person name="Klenk H.-P."/>
        </authorList>
    </citation>
    <scope>NUCLEOTIDE SEQUENCE [LARGE SCALE GENOMIC DNA]</scope>
    <source>
        <strain evidence="9 10">DSM 45975</strain>
    </source>
</reference>
<dbReference type="InterPro" id="IPR011009">
    <property type="entry name" value="Kinase-like_dom_sf"/>
</dbReference>
<keyword evidence="4" id="KW-0547">Nucleotide-binding</keyword>
<dbReference type="Pfam" id="PF00069">
    <property type="entry name" value="Pkinase"/>
    <property type="match status" value="1"/>
</dbReference>
<proteinExistence type="predicted"/>
<feature type="compositionally biased region" description="Basic and acidic residues" evidence="7">
    <location>
        <begin position="283"/>
        <end position="294"/>
    </location>
</feature>
<accession>A0A839E7V8</accession>
<keyword evidence="6" id="KW-0067">ATP-binding</keyword>
<feature type="compositionally biased region" description="Basic and acidic residues" evidence="7">
    <location>
        <begin position="14"/>
        <end position="24"/>
    </location>
</feature>
<dbReference type="SMART" id="SM00220">
    <property type="entry name" value="S_TKc"/>
    <property type="match status" value="1"/>
</dbReference>
<keyword evidence="2 9" id="KW-0723">Serine/threonine-protein kinase</keyword>
<feature type="region of interest" description="Disordered" evidence="7">
    <location>
        <begin position="278"/>
        <end position="312"/>
    </location>
</feature>
<dbReference type="GO" id="GO:0004674">
    <property type="term" value="F:protein serine/threonine kinase activity"/>
    <property type="evidence" value="ECO:0007669"/>
    <property type="project" value="UniProtKB-KW"/>
</dbReference>
<dbReference type="SUPFAM" id="SSF56112">
    <property type="entry name" value="Protein kinase-like (PK-like)"/>
    <property type="match status" value="1"/>
</dbReference>
<evidence type="ECO:0000256" key="4">
    <source>
        <dbReference type="ARBA" id="ARBA00022741"/>
    </source>
</evidence>
<evidence type="ECO:0000313" key="9">
    <source>
        <dbReference type="EMBL" id="MBA8826958.1"/>
    </source>
</evidence>
<evidence type="ECO:0000259" key="8">
    <source>
        <dbReference type="PROSITE" id="PS50011"/>
    </source>
</evidence>
<dbReference type="CDD" id="cd14014">
    <property type="entry name" value="STKc_PknB_like"/>
    <property type="match status" value="1"/>
</dbReference>
<dbReference type="InterPro" id="IPR000719">
    <property type="entry name" value="Prot_kinase_dom"/>
</dbReference>
<evidence type="ECO:0000256" key="1">
    <source>
        <dbReference type="ARBA" id="ARBA00012513"/>
    </source>
</evidence>
<dbReference type="RefSeq" id="WP_328796553.1">
    <property type="nucleotide sequence ID" value="NZ_JACGWZ010000007.1"/>
</dbReference>
<dbReference type="GO" id="GO:0005524">
    <property type="term" value="F:ATP binding"/>
    <property type="evidence" value="ECO:0007669"/>
    <property type="project" value="UniProtKB-KW"/>
</dbReference>
<keyword evidence="5 9" id="KW-0418">Kinase</keyword>
<feature type="region of interest" description="Disordered" evidence="7">
    <location>
        <begin position="237"/>
        <end position="257"/>
    </location>
</feature>
<feature type="domain" description="Protein kinase" evidence="8">
    <location>
        <begin position="41"/>
        <end position="300"/>
    </location>
</feature>
<sequence>MSETRGGESASHTDSSRNDGDTDRAPAAPMVEPGAHLAPGYRVVARLRRGHRMDVYDLWSEERSCRCVGKTVRPERAADESAIAPLRTEAMLLTSLTHPHLVRGYGTVLATDPLRPVVVTETLPGHTLGYLVAEHERLAPADVALLGVQLCSVLGHLHRQGWVHLDVKPSNVVVAGGRAILLDLSLTCRIGEASSSGTFDYLAPEQARGDEMTATVDTWGLGLTLYEAISGTTPWAGVSHRERHDDGTRRHPQRDSTVVPLGRHRELPAEPAATIDACLAPEPSDRPRTDEVSERLVTWSGIDPAAAGDTDE</sequence>
<keyword evidence="3" id="KW-0808">Transferase</keyword>
<comment type="caution">
    <text evidence="9">The sequence shown here is derived from an EMBL/GenBank/DDBJ whole genome shotgun (WGS) entry which is preliminary data.</text>
</comment>
<dbReference type="PANTHER" id="PTHR43289:SF6">
    <property type="entry name" value="SERINE_THREONINE-PROTEIN KINASE NEKL-3"/>
    <property type="match status" value="1"/>
</dbReference>
<dbReference type="PROSITE" id="PS50011">
    <property type="entry name" value="PROTEIN_KINASE_DOM"/>
    <property type="match status" value="1"/>
</dbReference>
<dbReference type="EMBL" id="JACGWZ010000007">
    <property type="protein sequence ID" value="MBA8826958.1"/>
    <property type="molecule type" value="Genomic_DNA"/>
</dbReference>
<evidence type="ECO:0000313" key="10">
    <source>
        <dbReference type="Proteomes" id="UP000569329"/>
    </source>
</evidence>
<feature type="compositionally biased region" description="Basic and acidic residues" evidence="7">
    <location>
        <begin position="239"/>
        <end position="249"/>
    </location>
</feature>
<feature type="region of interest" description="Disordered" evidence="7">
    <location>
        <begin position="1"/>
        <end position="34"/>
    </location>
</feature>
<evidence type="ECO:0000256" key="2">
    <source>
        <dbReference type="ARBA" id="ARBA00022527"/>
    </source>
</evidence>
<evidence type="ECO:0000256" key="6">
    <source>
        <dbReference type="ARBA" id="ARBA00022840"/>
    </source>
</evidence>
<evidence type="ECO:0000256" key="5">
    <source>
        <dbReference type="ARBA" id="ARBA00022777"/>
    </source>
</evidence>
<dbReference type="Proteomes" id="UP000569329">
    <property type="component" value="Unassembled WGS sequence"/>
</dbReference>
<evidence type="ECO:0000256" key="7">
    <source>
        <dbReference type="SAM" id="MobiDB-lite"/>
    </source>
</evidence>
<protein>
    <recommendedName>
        <fullName evidence="1">non-specific serine/threonine protein kinase</fullName>
        <ecNumber evidence="1">2.7.11.1</ecNumber>
    </recommendedName>
</protein>
<dbReference type="EC" id="2.7.11.1" evidence="1"/>
<dbReference type="AlphaFoldDB" id="A0A839E7V8"/>
<dbReference type="Gene3D" id="1.10.510.10">
    <property type="entry name" value="Transferase(Phosphotransferase) domain 1"/>
    <property type="match status" value="1"/>
</dbReference>
<keyword evidence="10" id="KW-1185">Reference proteome</keyword>